<protein>
    <submittedName>
        <fullName evidence="2">Uncharacterized protein</fullName>
    </submittedName>
</protein>
<accession>A0A0B5IZV4</accession>
<reference evidence="2 3" key="1">
    <citation type="journal article" date="2015" name="Parasitol. Res.">
        <title>Viruses in close associations with free-living amoebae.</title>
        <authorList>
            <person name="Scheid P."/>
        </authorList>
    </citation>
    <scope>NUCLEOTIDE SEQUENCE [LARGE SCALE GENOMIC DNA]</scope>
    <source>
        <strain evidence="2">KlaHel</strain>
    </source>
</reference>
<organism evidence="2 3">
    <name type="scientific">Pandoravirus inopinatum</name>
    <dbReference type="NCBI Taxonomy" id="1605721"/>
    <lineage>
        <taxon>Viruses</taxon>
        <taxon>Pandoravirus</taxon>
    </lineage>
</organism>
<dbReference type="KEGG" id="vg:23463415"/>
<evidence type="ECO:0000256" key="1">
    <source>
        <dbReference type="SAM" id="MobiDB-lite"/>
    </source>
</evidence>
<sequence>MIVEGTIGSCRDAMVGLGGHAHTHTLGLLPTRRQCDLLFLVRCYRARVRLSCAANNAIGSCRCCGHGAEKGVQEKRRHAPATAVAKDSTDDRPMAKKKMVASRPFEIM</sequence>
<evidence type="ECO:0000313" key="2">
    <source>
        <dbReference type="EMBL" id="AJF98498.1"/>
    </source>
</evidence>
<dbReference type="EMBL" id="KP136319">
    <property type="protein sequence ID" value="AJF98498.1"/>
    <property type="molecule type" value="Genomic_DNA"/>
</dbReference>
<dbReference type="Proteomes" id="UP000202511">
    <property type="component" value="Segment"/>
</dbReference>
<evidence type="ECO:0000313" key="3">
    <source>
        <dbReference type="Proteomes" id="UP000202511"/>
    </source>
</evidence>
<dbReference type="GeneID" id="23463415"/>
<proteinExistence type="predicted"/>
<name>A0A0B5IZV4_9VIRU</name>
<dbReference type="RefSeq" id="YP_009120733.1">
    <property type="nucleotide sequence ID" value="NC_026440.1"/>
</dbReference>
<feature type="region of interest" description="Disordered" evidence="1">
    <location>
        <begin position="75"/>
        <end position="108"/>
    </location>
</feature>